<dbReference type="InterPro" id="IPR051200">
    <property type="entry name" value="Host-pathogen_enzymatic-act"/>
</dbReference>
<dbReference type="AlphaFoldDB" id="A0A832N3M7"/>
<dbReference type="Proteomes" id="UP000885832">
    <property type="component" value="Unassembled WGS sequence"/>
</dbReference>
<name>A0A832N3M7_9GAMM</name>
<proteinExistence type="predicted"/>
<sequence length="416" mass="45304">MDKKTIDFTLAYYSGDRKTGSVTVVSRRDGQVQTKQLPVAAESGKDKELKPIFVGLTEAGQSITLDPETKAISISDEFIADAFPAHIYTDPNANRDWYMYDGDKETGNDALNCGGKGSSVTVVENTDSSAVKYLKTICVGRGHHQCNFSYPSEQAPQVPSQTYVSNLKDGTLSVIGNDPAKPDSYLQVVATINLCEADKEDFDGAQIPNNAFPHGLVYSKVSGKMYNLNNGYGTIAVIDPLSHEIEQRIPFKGFSNLFVSPCGRYVIGRGADRKSDPKHVIAKMAVLDVTTNEVLDKIDLPDVYISKYFFNTEGSKLYLTTSSSGSEQQQANLKSGVVVVLDLTKLPKLVFTTELSLDSPAGTLDFLALDGKTELVFASTSQEGVVTIISADTDQVIEKLAVIEPQSHSRLWLLSR</sequence>
<dbReference type="InterPro" id="IPR015943">
    <property type="entry name" value="WD40/YVTN_repeat-like_dom_sf"/>
</dbReference>
<dbReference type="SUPFAM" id="SSF50974">
    <property type="entry name" value="Nitrous oxide reductase, N-terminal domain"/>
    <property type="match status" value="1"/>
</dbReference>
<protein>
    <submittedName>
        <fullName evidence="1">Uncharacterized protein</fullName>
    </submittedName>
</protein>
<dbReference type="EMBL" id="DRNF01000299">
    <property type="protein sequence ID" value="HHJ80925.1"/>
    <property type="molecule type" value="Genomic_DNA"/>
</dbReference>
<dbReference type="PANTHER" id="PTHR47197">
    <property type="entry name" value="PROTEIN NIRF"/>
    <property type="match status" value="1"/>
</dbReference>
<evidence type="ECO:0000313" key="1">
    <source>
        <dbReference type="EMBL" id="HHJ80925.1"/>
    </source>
</evidence>
<reference evidence="1" key="1">
    <citation type="journal article" date="2020" name="mSystems">
        <title>Genome- and Community-Level Interaction Insights into Carbon Utilization and Element Cycling Functions of Hydrothermarchaeota in Hydrothermal Sediment.</title>
        <authorList>
            <person name="Zhou Z."/>
            <person name="Liu Y."/>
            <person name="Xu W."/>
            <person name="Pan J."/>
            <person name="Luo Z.H."/>
            <person name="Li M."/>
        </authorList>
    </citation>
    <scope>NUCLEOTIDE SEQUENCE [LARGE SCALE GENOMIC DNA]</scope>
    <source>
        <strain evidence="1">HyVt-505</strain>
    </source>
</reference>
<dbReference type="InterPro" id="IPR011045">
    <property type="entry name" value="N2O_reductase_N"/>
</dbReference>
<dbReference type="PANTHER" id="PTHR47197:SF3">
    <property type="entry name" value="DIHYDRO-HEME D1 DEHYDROGENASE"/>
    <property type="match status" value="1"/>
</dbReference>
<gene>
    <name evidence="1" type="ORF">ENJ65_04755</name>
</gene>
<comment type="caution">
    <text evidence="1">The sequence shown here is derived from an EMBL/GenBank/DDBJ whole genome shotgun (WGS) entry which is preliminary data.</text>
</comment>
<accession>A0A832N3M7</accession>
<organism evidence="1">
    <name type="scientific">Candidatus Tenderia electrophaga</name>
    <dbReference type="NCBI Taxonomy" id="1748243"/>
    <lineage>
        <taxon>Bacteria</taxon>
        <taxon>Pseudomonadati</taxon>
        <taxon>Pseudomonadota</taxon>
        <taxon>Gammaproteobacteria</taxon>
        <taxon>Candidatus Tenderiales</taxon>
        <taxon>Candidatus Tenderiaceae</taxon>
        <taxon>Candidatus Tenderia</taxon>
    </lineage>
</organism>
<dbReference type="Gene3D" id="2.130.10.10">
    <property type="entry name" value="YVTN repeat-like/Quinoprotein amine dehydrogenase"/>
    <property type="match status" value="1"/>
</dbReference>